<dbReference type="Gramene" id="TraesCS3D03G0379400.2">
    <property type="protein sequence ID" value="TraesCS3D03G0379400.2.CDS"/>
    <property type="gene ID" value="TraesCS3D03G0379400"/>
</dbReference>
<dbReference type="GO" id="GO:0043565">
    <property type="term" value="F:sequence-specific DNA binding"/>
    <property type="evidence" value="ECO:0007669"/>
    <property type="project" value="InterPro"/>
</dbReference>
<dbReference type="FunFam" id="2.20.25.80:FF:000002">
    <property type="entry name" value="probable WRKY transcription factor 31"/>
    <property type="match status" value="1"/>
</dbReference>
<dbReference type="SMART" id="SM00774">
    <property type="entry name" value="WRKY"/>
    <property type="match status" value="1"/>
</dbReference>
<keyword evidence="4" id="KW-0804">Transcription</keyword>
<dbReference type="SMR" id="A0A3B6GU38"/>
<dbReference type="Proteomes" id="UP000019116">
    <property type="component" value="Chromosome 3D"/>
</dbReference>
<protein>
    <recommendedName>
        <fullName evidence="8">WRKY domain-containing protein</fullName>
    </recommendedName>
</protein>
<feature type="compositionally biased region" description="Polar residues" evidence="7">
    <location>
        <begin position="285"/>
        <end position="303"/>
    </location>
</feature>
<dbReference type="PANTHER" id="PTHR31429">
    <property type="entry name" value="WRKY TRANSCRIPTION FACTOR 36-RELATED"/>
    <property type="match status" value="1"/>
</dbReference>
<reference evidence="9" key="2">
    <citation type="submission" date="2018-10" db="UniProtKB">
        <authorList>
            <consortium name="EnsemblPlants"/>
        </authorList>
    </citation>
    <scope>IDENTIFICATION</scope>
</reference>
<keyword evidence="6" id="KW-0175">Coiled coil</keyword>
<keyword evidence="10" id="KW-1185">Reference proteome</keyword>
<dbReference type="GO" id="GO:0005634">
    <property type="term" value="C:nucleus"/>
    <property type="evidence" value="ECO:0007669"/>
    <property type="project" value="UniProtKB-SubCell"/>
</dbReference>
<reference evidence="9" key="1">
    <citation type="submission" date="2018-08" db="EMBL/GenBank/DDBJ databases">
        <authorList>
            <person name="Rossello M."/>
        </authorList>
    </citation>
    <scope>NUCLEOTIDE SEQUENCE [LARGE SCALE GENOMIC DNA]</scope>
    <source>
        <strain evidence="9">cv. Chinese Spring</strain>
    </source>
</reference>
<feature type="compositionally biased region" description="Basic and acidic residues" evidence="7">
    <location>
        <begin position="172"/>
        <end position="193"/>
    </location>
</feature>
<evidence type="ECO:0000313" key="10">
    <source>
        <dbReference type="Proteomes" id="UP000019116"/>
    </source>
</evidence>
<sequence>MSDLGLPASSPFFIRAPSYRGETSDSSLFRSLRHVSFSLPLPLPLPSASKASLSSPGRLSICMDKGHLGGGGGGGGLLALDASPRQLGFLNLLSPAPFHRSMEADDGGGGGGGRGRRSIEVDFFSDEKKNMKKSRASAGADADDHKDQASAAGLAIKKEDLTINLLPGNNTRSDRSMVVDDDGASRADEDRNGRNTGELAAMQAELSRMNEENQRLRGMLTQVNNSYHALQMHLVALMQQRTQMPPVQPQQPPTQEDGKNESAIVPRQFLGLGPSGASADVAEEPSNSSTEVGSPRRSSSNGNEDPERGDNPDGPSTAGWLPGRGMTQQQQQLGAAAKGHDQQAQEATMRKARVSVRARSEAPIIADGCQWRKYGQKMAKGNPCPRAYYRCTMATGCPVRKQVQRCAEDRTILITTYEGTHNHPLPPAAMAMASTTSAAASMLLSGSMPSADGAGLMSSNFLARTVLPCSSSMATISASAPFPTVTLDLTHAPPGAPNAMPLNVARPHAPGQFHVPMPGGGMAPAFAMPPHMLYNQSKFSGLQMSSDSVDAGQFAQPRPPMGLPGQLSDTVSAAAAAITADPNFTVALAAAISSIMAGQHAAGNSNANNSNNNTSNNNVMTTSNNTTSNNTNSETQ</sequence>
<dbReference type="InterPro" id="IPR044810">
    <property type="entry name" value="WRKY_plant"/>
</dbReference>
<evidence type="ECO:0000256" key="3">
    <source>
        <dbReference type="ARBA" id="ARBA00023125"/>
    </source>
</evidence>
<organism evidence="9">
    <name type="scientific">Triticum aestivum</name>
    <name type="common">Wheat</name>
    <dbReference type="NCBI Taxonomy" id="4565"/>
    <lineage>
        <taxon>Eukaryota</taxon>
        <taxon>Viridiplantae</taxon>
        <taxon>Streptophyta</taxon>
        <taxon>Embryophyta</taxon>
        <taxon>Tracheophyta</taxon>
        <taxon>Spermatophyta</taxon>
        <taxon>Magnoliopsida</taxon>
        <taxon>Liliopsida</taxon>
        <taxon>Poales</taxon>
        <taxon>Poaceae</taxon>
        <taxon>BOP clade</taxon>
        <taxon>Pooideae</taxon>
        <taxon>Triticodae</taxon>
        <taxon>Triticeae</taxon>
        <taxon>Triticinae</taxon>
        <taxon>Triticum</taxon>
    </lineage>
</organism>
<dbReference type="Gramene" id="TraesMAC3D03G01854760.1">
    <property type="protein sequence ID" value="TraesMAC3D03G01854760.1"/>
    <property type="gene ID" value="TraesMAC3D03G01854760"/>
</dbReference>
<dbReference type="Gene3D" id="2.20.25.80">
    <property type="entry name" value="WRKY domain"/>
    <property type="match status" value="1"/>
</dbReference>
<dbReference type="Gramene" id="TraesLAC3D03G01797720.1">
    <property type="protein sequence ID" value="TraesLAC3D03G01797720.1"/>
    <property type="gene ID" value="TraesLAC3D03G01797720"/>
</dbReference>
<dbReference type="PANTHER" id="PTHR31429:SF106">
    <property type="entry name" value="WRKY TRANSCRIPTION FACTOR 31-RELATED"/>
    <property type="match status" value="1"/>
</dbReference>
<dbReference type="Gramene" id="TraesCS3D02G173300.2">
    <property type="protein sequence ID" value="TraesCS3D02G173300.2"/>
    <property type="gene ID" value="TraesCS3D02G173300"/>
</dbReference>
<keyword evidence="3" id="KW-0238">DNA-binding</keyword>
<evidence type="ECO:0000256" key="7">
    <source>
        <dbReference type="SAM" id="MobiDB-lite"/>
    </source>
</evidence>
<keyword evidence="5" id="KW-0539">Nucleus</keyword>
<dbReference type="SUPFAM" id="SSF118290">
    <property type="entry name" value="WRKY DNA-binding domain"/>
    <property type="match status" value="1"/>
</dbReference>
<feature type="region of interest" description="Disordered" evidence="7">
    <location>
        <begin position="606"/>
        <end position="636"/>
    </location>
</feature>
<name>A0A3B6GU38_WHEAT</name>
<keyword evidence="2" id="KW-0805">Transcription regulation</keyword>
<evidence type="ECO:0000259" key="8">
    <source>
        <dbReference type="PROSITE" id="PS50811"/>
    </source>
</evidence>
<evidence type="ECO:0000256" key="6">
    <source>
        <dbReference type="SAM" id="Coils"/>
    </source>
</evidence>
<evidence type="ECO:0000256" key="4">
    <source>
        <dbReference type="ARBA" id="ARBA00023163"/>
    </source>
</evidence>
<feature type="region of interest" description="Disordered" evidence="7">
    <location>
        <begin position="123"/>
        <end position="146"/>
    </location>
</feature>
<feature type="coiled-coil region" evidence="6">
    <location>
        <begin position="199"/>
        <end position="226"/>
    </location>
</feature>
<evidence type="ECO:0000256" key="1">
    <source>
        <dbReference type="ARBA" id="ARBA00004123"/>
    </source>
</evidence>
<dbReference type="GO" id="GO:0003700">
    <property type="term" value="F:DNA-binding transcription factor activity"/>
    <property type="evidence" value="ECO:0007669"/>
    <property type="project" value="InterPro"/>
</dbReference>
<accession>A0A3B6GU38</accession>
<feature type="domain" description="WRKY" evidence="8">
    <location>
        <begin position="360"/>
        <end position="426"/>
    </location>
</feature>
<dbReference type="OrthoDB" id="2020995at2759"/>
<dbReference type="Pfam" id="PF03106">
    <property type="entry name" value="WRKY"/>
    <property type="match status" value="1"/>
</dbReference>
<evidence type="ECO:0000313" key="9">
    <source>
        <dbReference type="EnsemblPlants" id="TraesCS3D02G173300.2"/>
    </source>
</evidence>
<dbReference type="EnsemblPlants" id="TraesCS3D02G173300.2">
    <property type="protein sequence ID" value="TraesCS3D02G173300.2"/>
    <property type="gene ID" value="TraesCS3D02G173300"/>
</dbReference>
<dbReference type="AlphaFoldDB" id="A0A3B6GU38"/>
<evidence type="ECO:0000256" key="5">
    <source>
        <dbReference type="ARBA" id="ARBA00023242"/>
    </source>
</evidence>
<dbReference type="PaxDb" id="4565-Traes_3B_CDA5ADD75.1"/>
<dbReference type="InterPro" id="IPR003657">
    <property type="entry name" value="WRKY_dom"/>
</dbReference>
<comment type="subcellular location">
    <subcellularLocation>
        <location evidence="1">Nucleus</location>
    </subcellularLocation>
</comment>
<dbReference type="InterPro" id="IPR036576">
    <property type="entry name" value="WRKY_dom_sf"/>
</dbReference>
<dbReference type="PROSITE" id="PS50811">
    <property type="entry name" value="WRKY"/>
    <property type="match status" value="1"/>
</dbReference>
<feature type="region of interest" description="Disordered" evidence="7">
    <location>
        <begin position="269"/>
        <end position="355"/>
    </location>
</feature>
<evidence type="ECO:0000256" key="2">
    <source>
        <dbReference type="ARBA" id="ARBA00023015"/>
    </source>
</evidence>
<feature type="region of interest" description="Disordered" evidence="7">
    <location>
        <begin position="165"/>
        <end position="196"/>
    </location>
</feature>
<dbReference type="STRING" id="4565.A0A3B6GU38"/>
<gene>
    <name evidence="9" type="primary">LOC123078003</name>
</gene>
<proteinExistence type="predicted"/>